<protein>
    <submittedName>
        <fullName evidence="2">Uncharacterized protein</fullName>
    </submittedName>
</protein>
<organism evidence="2 3">
    <name type="scientific">Skermanella cutis</name>
    <dbReference type="NCBI Taxonomy" id="2775420"/>
    <lineage>
        <taxon>Bacteria</taxon>
        <taxon>Pseudomonadati</taxon>
        <taxon>Pseudomonadota</taxon>
        <taxon>Alphaproteobacteria</taxon>
        <taxon>Rhodospirillales</taxon>
        <taxon>Azospirillaceae</taxon>
        <taxon>Skermanella</taxon>
    </lineage>
</organism>
<sequence>MPKKKAQYKHKRAKTAFGFFSKSYIKKGRKGTAPQGPHIVAHVTTSEFMEGLADKQFEFKNIRSRSRLRLSSGQENRVIRDLLKKRRGDRPAVLRQQRVKFVSMMHLRDLELDAAIDPNHQAQLFGERFELSSRQTSAIERGSYTHDEIKGKGETRVKAKADLKKASKLRAKDKPGDFKTMDYMTLADRDAKKALKRMGQMGRIAVSKGGDTGSQLSEDSVQSLQDSEPRRVYRRPHFLRDWGHHDETGITQVRP</sequence>
<accession>A0ABX7B1X0</accession>
<dbReference type="RefSeq" id="WP_201072958.1">
    <property type="nucleotide sequence ID" value="NZ_CP067420.1"/>
</dbReference>
<name>A0ABX7B1X0_9PROT</name>
<evidence type="ECO:0000313" key="3">
    <source>
        <dbReference type="Proteomes" id="UP000595197"/>
    </source>
</evidence>
<dbReference type="Proteomes" id="UP000595197">
    <property type="component" value="Chromosome"/>
</dbReference>
<gene>
    <name evidence="2" type="ORF">IGS68_19920</name>
</gene>
<evidence type="ECO:0000256" key="1">
    <source>
        <dbReference type="SAM" id="MobiDB-lite"/>
    </source>
</evidence>
<dbReference type="EMBL" id="CP067420">
    <property type="protein sequence ID" value="QQP88298.1"/>
    <property type="molecule type" value="Genomic_DNA"/>
</dbReference>
<keyword evidence="3" id="KW-1185">Reference proteome</keyword>
<reference evidence="2" key="1">
    <citation type="submission" date="2021-02" db="EMBL/GenBank/DDBJ databases">
        <title>Skermanella TT6 skin isolate.</title>
        <authorList>
            <person name="Lee K."/>
            <person name="Ganzorig M."/>
        </authorList>
    </citation>
    <scope>NUCLEOTIDE SEQUENCE</scope>
    <source>
        <strain evidence="2">TT6</strain>
    </source>
</reference>
<feature type="region of interest" description="Disordered" evidence="1">
    <location>
        <begin position="205"/>
        <end position="232"/>
    </location>
</feature>
<feature type="compositionally biased region" description="Polar residues" evidence="1">
    <location>
        <begin position="213"/>
        <end position="226"/>
    </location>
</feature>
<evidence type="ECO:0000313" key="2">
    <source>
        <dbReference type="EMBL" id="QQP88298.1"/>
    </source>
</evidence>
<proteinExistence type="predicted"/>